<name>A0A9N9I977_9GLOM</name>
<dbReference type="EMBL" id="CAJVPZ010026571">
    <property type="protein sequence ID" value="CAG8725957.1"/>
    <property type="molecule type" value="Genomic_DNA"/>
</dbReference>
<comment type="caution">
    <text evidence="1">The sequence shown here is derived from an EMBL/GenBank/DDBJ whole genome shotgun (WGS) entry which is preliminary data.</text>
</comment>
<dbReference type="AlphaFoldDB" id="A0A9N9I977"/>
<organism evidence="1 2">
    <name type="scientific">Racocetra fulgida</name>
    <dbReference type="NCBI Taxonomy" id="60492"/>
    <lineage>
        <taxon>Eukaryota</taxon>
        <taxon>Fungi</taxon>
        <taxon>Fungi incertae sedis</taxon>
        <taxon>Mucoromycota</taxon>
        <taxon>Glomeromycotina</taxon>
        <taxon>Glomeromycetes</taxon>
        <taxon>Diversisporales</taxon>
        <taxon>Gigasporaceae</taxon>
        <taxon>Racocetra</taxon>
    </lineage>
</organism>
<protein>
    <submittedName>
        <fullName evidence="1">184_t:CDS:1</fullName>
    </submittedName>
</protein>
<dbReference type="OrthoDB" id="10564351at2759"/>
<reference evidence="1" key="1">
    <citation type="submission" date="2021-06" db="EMBL/GenBank/DDBJ databases">
        <authorList>
            <person name="Kallberg Y."/>
            <person name="Tangrot J."/>
            <person name="Rosling A."/>
        </authorList>
    </citation>
    <scope>NUCLEOTIDE SEQUENCE</scope>
    <source>
        <strain evidence="1">IN212</strain>
    </source>
</reference>
<feature type="non-terminal residue" evidence="1">
    <location>
        <position position="1"/>
    </location>
</feature>
<dbReference type="Proteomes" id="UP000789396">
    <property type="component" value="Unassembled WGS sequence"/>
</dbReference>
<proteinExistence type="predicted"/>
<evidence type="ECO:0000313" key="2">
    <source>
        <dbReference type="Proteomes" id="UP000789396"/>
    </source>
</evidence>
<keyword evidence="2" id="KW-1185">Reference proteome</keyword>
<sequence>NAADPCTKNSDCISNHCLDDGSCACGNGNGDCDDGEPCDSTGDCIIGACINNVCVCAGNKQGLCSRGVACSGNDDCFSNECKDGKCTDDSDPVPIKGPDLDDPIEFPLPTVFV</sequence>
<accession>A0A9N9I977</accession>
<evidence type="ECO:0000313" key="1">
    <source>
        <dbReference type="EMBL" id="CAG8725957.1"/>
    </source>
</evidence>
<gene>
    <name evidence="1" type="ORF">RFULGI_LOCUS11783</name>
</gene>